<sequence length="200" mass="22057">MRLAAHGINPSQPEIFLRAFKVGRQLEVWARTRATATPFVLVRTFYIAGTSGTLGPKRREGDGQVPEGFYQLDRFNPTSAYHLSLGLNYPNASDRCQSDAQHPGGDIFIHGSNVTVGCLPITDAGIEELYVLATEARAGGQDTIEVHIFPFALTPENLAARRNSTHAIFWQNLSAGYTFFEQNHQLPHLATDARGAYTVR</sequence>
<evidence type="ECO:0000256" key="4">
    <source>
        <dbReference type="ARBA" id="ARBA00022960"/>
    </source>
</evidence>
<evidence type="ECO:0000256" key="3">
    <source>
        <dbReference type="ARBA" id="ARBA00022679"/>
    </source>
</evidence>
<feature type="active site" description="Nucleophile" evidence="7">
    <location>
        <position position="118"/>
    </location>
</feature>
<evidence type="ECO:0000313" key="10">
    <source>
        <dbReference type="Proteomes" id="UP000670527"/>
    </source>
</evidence>
<dbReference type="PANTHER" id="PTHR36699">
    <property type="entry name" value="LD-TRANSPEPTIDASE"/>
    <property type="match status" value="1"/>
</dbReference>
<keyword evidence="5 7" id="KW-0573">Peptidoglycan synthesis</keyword>
<evidence type="ECO:0000256" key="7">
    <source>
        <dbReference type="PROSITE-ProRule" id="PRU01373"/>
    </source>
</evidence>
<proteinExistence type="inferred from homology"/>
<accession>A0ABS3TIM7</accession>
<dbReference type="RefSeq" id="WP_208309187.1">
    <property type="nucleotide sequence ID" value="NZ_JAGETX010000022.1"/>
</dbReference>
<organism evidence="9 10">
    <name type="scientific">Hymenobacter defluvii</name>
    <dbReference type="NCBI Taxonomy" id="2054411"/>
    <lineage>
        <taxon>Bacteria</taxon>
        <taxon>Pseudomonadati</taxon>
        <taxon>Bacteroidota</taxon>
        <taxon>Cytophagia</taxon>
        <taxon>Cytophagales</taxon>
        <taxon>Hymenobacteraceae</taxon>
        <taxon>Hymenobacter</taxon>
    </lineage>
</organism>
<comment type="similarity">
    <text evidence="2">Belongs to the YkuD family.</text>
</comment>
<keyword evidence="6 7" id="KW-0961">Cell wall biogenesis/degradation</keyword>
<dbReference type="InterPro" id="IPR005490">
    <property type="entry name" value="LD_TPept_cat_dom"/>
</dbReference>
<dbReference type="PANTHER" id="PTHR36699:SF1">
    <property type="entry name" value="L,D-TRANSPEPTIDASE YAFK-RELATED"/>
    <property type="match status" value="1"/>
</dbReference>
<keyword evidence="4 7" id="KW-0133">Cell shape</keyword>
<comment type="pathway">
    <text evidence="1 7">Cell wall biogenesis; peptidoglycan biosynthesis.</text>
</comment>
<dbReference type="PROSITE" id="PS52029">
    <property type="entry name" value="LD_TPASE"/>
    <property type="match status" value="1"/>
</dbReference>
<dbReference type="SUPFAM" id="SSF141523">
    <property type="entry name" value="L,D-transpeptidase catalytic domain-like"/>
    <property type="match status" value="1"/>
</dbReference>
<name>A0ABS3TIM7_9BACT</name>
<dbReference type="Proteomes" id="UP000670527">
    <property type="component" value="Unassembled WGS sequence"/>
</dbReference>
<dbReference type="CDD" id="cd16913">
    <property type="entry name" value="YkuD_like"/>
    <property type="match status" value="1"/>
</dbReference>
<dbReference type="InterPro" id="IPR038063">
    <property type="entry name" value="Transpep_catalytic_dom"/>
</dbReference>
<evidence type="ECO:0000313" key="9">
    <source>
        <dbReference type="EMBL" id="MBO3273028.1"/>
    </source>
</evidence>
<feature type="domain" description="L,D-TPase catalytic" evidence="8">
    <location>
        <begin position="15"/>
        <end position="149"/>
    </location>
</feature>
<gene>
    <name evidence="9" type="ORF">J4D97_20425</name>
</gene>
<dbReference type="EMBL" id="JAGETX010000022">
    <property type="protein sequence ID" value="MBO3273028.1"/>
    <property type="molecule type" value="Genomic_DNA"/>
</dbReference>
<comment type="caution">
    <text evidence="9">The sequence shown here is derived from an EMBL/GenBank/DDBJ whole genome shotgun (WGS) entry which is preliminary data.</text>
</comment>
<keyword evidence="10" id="KW-1185">Reference proteome</keyword>
<evidence type="ECO:0000256" key="1">
    <source>
        <dbReference type="ARBA" id="ARBA00004752"/>
    </source>
</evidence>
<evidence type="ECO:0000259" key="8">
    <source>
        <dbReference type="PROSITE" id="PS52029"/>
    </source>
</evidence>
<reference evidence="9 10" key="1">
    <citation type="submission" date="2021-03" db="EMBL/GenBank/DDBJ databases">
        <authorList>
            <person name="Kim M.K."/>
        </authorList>
    </citation>
    <scope>NUCLEOTIDE SEQUENCE [LARGE SCALE GENOMIC DNA]</scope>
    <source>
        <strain evidence="9 10">BT507</strain>
    </source>
</reference>
<protein>
    <recommendedName>
        <fullName evidence="8">L,D-TPase catalytic domain-containing protein</fullName>
    </recommendedName>
</protein>
<evidence type="ECO:0000256" key="6">
    <source>
        <dbReference type="ARBA" id="ARBA00023316"/>
    </source>
</evidence>
<evidence type="ECO:0000256" key="2">
    <source>
        <dbReference type="ARBA" id="ARBA00005992"/>
    </source>
</evidence>
<evidence type="ECO:0000256" key="5">
    <source>
        <dbReference type="ARBA" id="ARBA00022984"/>
    </source>
</evidence>
<keyword evidence="3" id="KW-0808">Transferase</keyword>
<dbReference type="Pfam" id="PF03734">
    <property type="entry name" value="YkuD"/>
    <property type="match status" value="1"/>
</dbReference>
<feature type="active site" description="Proton donor/acceptor" evidence="7">
    <location>
        <position position="110"/>
    </location>
</feature>